<comment type="caution">
    <text evidence="4">The sequence shown here is derived from an EMBL/GenBank/DDBJ whole genome shotgun (WGS) entry which is preliminary data.</text>
</comment>
<dbReference type="PANTHER" id="PTHR37313:SF2">
    <property type="entry name" value="UPF0749 PROTEIN YLXX"/>
    <property type="match status" value="1"/>
</dbReference>
<proteinExistence type="inferred from homology"/>
<evidence type="ECO:0000313" key="4">
    <source>
        <dbReference type="EMBL" id="GAA2120977.1"/>
    </source>
</evidence>
<dbReference type="RefSeq" id="WP_344303041.1">
    <property type="nucleotide sequence ID" value="NZ_BAAAQQ010000007.1"/>
</dbReference>
<dbReference type="Pfam" id="PF05949">
    <property type="entry name" value="DUF881"/>
    <property type="match status" value="1"/>
</dbReference>
<accession>A0ABN2Y4H9</accession>
<evidence type="ECO:0000256" key="1">
    <source>
        <dbReference type="ARBA" id="ARBA00009108"/>
    </source>
</evidence>
<evidence type="ECO:0000256" key="2">
    <source>
        <dbReference type="SAM" id="Coils"/>
    </source>
</evidence>
<keyword evidence="2" id="KW-0175">Coiled coil</keyword>
<feature type="region of interest" description="Disordered" evidence="3">
    <location>
        <begin position="1"/>
        <end position="43"/>
    </location>
</feature>
<gene>
    <name evidence="4" type="ORF">GCM10009843_14830</name>
</gene>
<comment type="similarity">
    <text evidence="1">Belongs to the UPF0749 family.</text>
</comment>
<reference evidence="4 5" key="1">
    <citation type="journal article" date="2019" name="Int. J. Syst. Evol. Microbiol.">
        <title>The Global Catalogue of Microorganisms (GCM) 10K type strain sequencing project: providing services to taxonomists for standard genome sequencing and annotation.</title>
        <authorList>
            <consortium name="The Broad Institute Genomics Platform"/>
            <consortium name="The Broad Institute Genome Sequencing Center for Infectious Disease"/>
            <person name="Wu L."/>
            <person name="Ma J."/>
        </authorList>
    </citation>
    <scope>NUCLEOTIDE SEQUENCE [LARGE SCALE GENOMIC DNA]</scope>
    <source>
        <strain evidence="4 5">JCM 16021</strain>
    </source>
</reference>
<dbReference type="EMBL" id="BAAAQQ010000007">
    <property type="protein sequence ID" value="GAA2120977.1"/>
    <property type="molecule type" value="Genomic_DNA"/>
</dbReference>
<feature type="coiled-coil region" evidence="2">
    <location>
        <begin position="93"/>
        <end position="123"/>
    </location>
</feature>
<organism evidence="4 5">
    <name type="scientific">Nocardioides bigeumensis</name>
    <dbReference type="NCBI Taxonomy" id="433657"/>
    <lineage>
        <taxon>Bacteria</taxon>
        <taxon>Bacillati</taxon>
        <taxon>Actinomycetota</taxon>
        <taxon>Actinomycetes</taxon>
        <taxon>Propionibacteriales</taxon>
        <taxon>Nocardioidaceae</taxon>
        <taxon>Nocardioides</taxon>
    </lineage>
</organism>
<dbReference type="Proteomes" id="UP001500575">
    <property type="component" value="Unassembled WGS sequence"/>
</dbReference>
<dbReference type="PANTHER" id="PTHR37313">
    <property type="entry name" value="UPF0749 PROTEIN RV1825"/>
    <property type="match status" value="1"/>
</dbReference>
<sequence>MPEPAADEPKVADRKAPAREQAREAARESARESAPRQTGRQRLWESLVKPSPSQFVVALLLAAVGFFAVTQVRTNELDNEYAGYREQDLIDVLTGLSDASQNAERELARLESARRDLRSVTSRQEAALTEAQQSLETYQVLAGVVEVTGPGIRITIEETDGQVTLSTMIDLVQELRNAGAEAIAINDEVRVVAQTSFEEIAGGFEAGGEPISAPYTLDVIGDPEALRGGIVFLTGPEDQLEDDGAEVEIEEFSSLDITVVRDAVRPDFAEPDEPSVG</sequence>
<evidence type="ECO:0000313" key="5">
    <source>
        <dbReference type="Proteomes" id="UP001500575"/>
    </source>
</evidence>
<feature type="compositionally biased region" description="Basic and acidic residues" evidence="3">
    <location>
        <begin position="7"/>
        <end position="34"/>
    </location>
</feature>
<dbReference type="InterPro" id="IPR010273">
    <property type="entry name" value="DUF881"/>
</dbReference>
<dbReference type="Gene3D" id="3.30.70.1880">
    <property type="entry name" value="Protein of unknown function DUF881"/>
    <property type="match status" value="1"/>
</dbReference>
<name>A0ABN2Y4H9_9ACTN</name>
<keyword evidence="5" id="KW-1185">Reference proteome</keyword>
<evidence type="ECO:0000256" key="3">
    <source>
        <dbReference type="SAM" id="MobiDB-lite"/>
    </source>
</evidence>
<protein>
    <submittedName>
        <fullName evidence="4">DUF881 domain-containing protein</fullName>
    </submittedName>
</protein>